<dbReference type="EMBL" id="CAJZBQ010000039">
    <property type="protein sequence ID" value="CAG9326001.1"/>
    <property type="molecule type" value="Genomic_DNA"/>
</dbReference>
<comment type="caution">
    <text evidence="9">The sequence shown here is derived from an EMBL/GenBank/DDBJ whole genome shotgun (WGS) entry which is preliminary data.</text>
</comment>
<sequence>MSDKKDNKKLSCYACGVELEEDHIGIKCPQDHNLCADCTQGYVESIFEDYQANLPPKCPMCNVEIPALNFERQLSPALLTTYQFYVTSTKIAEDETMRWCPKCNYFEIWAKSSTATLFYCRNPSCEDVTCIFCDKNVKLPDYEEFANKAFYDYLGEQAAEEEYEKMLEDGFFYHQVCAELYPLKKKIDNAIEEGEKRRCPQCGLSGRKDEYCTHMTCSVCQTKWCYFCGKKEADCDKDYTGNDIYAHNIEWIRNEKRCPMYFNQIQELDARWPEDDEDCLNRFHRLLTLKSLKQALDEIGLQNY</sequence>
<dbReference type="Proteomes" id="UP001162131">
    <property type="component" value="Unassembled WGS sequence"/>
</dbReference>
<dbReference type="AlphaFoldDB" id="A0AAU9JNB6"/>
<keyword evidence="4" id="KW-0677">Repeat</keyword>
<dbReference type="Gene3D" id="1.20.120.1750">
    <property type="match status" value="1"/>
</dbReference>
<dbReference type="InterPro" id="IPR044066">
    <property type="entry name" value="TRIAD_supradom"/>
</dbReference>
<evidence type="ECO:0000256" key="3">
    <source>
        <dbReference type="ARBA" id="ARBA00022723"/>
    </source>
</evidence>
<dbReference type="PANTHER" id="PTHR22770">
    <property type="entry name" value="UBIQUITIN CONJUGATING ENZYME 7 INTERACTING PROTEIN-RELATED"/>
    <property type="match status" value="1"/>
</dbReference>
<proteinExistence type="predicted"/>
<keyword evidence="3" id="KW-0479">Metal-binding</keyword>
<evidence type="ECO:0000259" key="8">
    <source>
        <dbReference type="PROSITE" id="PS51873"/>
    </source>
</evidence>
<keyword evidence="7" id="KW-0862">Zinc</keyword>
<accession>A0AAU9JNB6</accession>
<organism evidence="9 10">
    <name type="scientific">Blepharisma stoltei</name>
    <dbReference type="NCBI Taxonomy" id="1481888"/>
    <lineage>
        <taxon>Eukaryota</taxon>
        <taxon>Sar</taxon>
        <taxon>Alveolata</taxon>
        <taxon>Ciliophora</taxon>
        <taxon>Postciliodesmatophora</taxon>
        <taxon>Heterotrichea</taxon>
        <taxon>Heterotrichida</taxon>
        <taxon>Blepharismidae</taxon>
        <taxon>Blepharisma</taxon>
    </lineage>
</organism>
<dbReference type="SUPFAM" id="SSF57850">
    <property type="entry name" value="RING/U-box"/>
    <property type="match status" value="2"/>
</dbReference>
<gene>
    <name evidence="9" type="ORF">BSTOLATCC_MIC39780</name>
</gene>
<dbReference type="Pfam" id="PF26200">
    <property type="entry name" value="Rcat_RNF216"/>
    <property type="match status" value="1"/>
</dbReference>
<dbReference type="PANTHER" id="PTHR22770:SF13">
    <property type="entry name" value="RING-TYPE DOMAIN-CONTAINING PROTEIN"/>
    <property type="match status" value="1"/>
</dbReference>
<evidence type="ECO:0000313" key="10">
    <source>
        <dbReference type="Proteomes" id="UP001162131"/>
    </source>
</evidence>
<evidence type="ECO:0000256" key="7">
    <source>
        <dbReference type="ARBA" id="ARBA00022833"/>
    </source>
</evidence>
<comment type="pathway">
    <text evidence="1">Protein modification; protein ubiquitination.</text>
</comment>
<dbReference type="GO" id="GO:0008270">
    <property type="term" value="F:zinc ion binding"/>
    <property type="evidence" value="ECO:0007669"/>
    <property type="project" value="UniProtKB-KW"/>
</dbReference>
<dbReference type="InterPro" id="IPR051628">
    <property type="entry name" value="LUBAC_E3_Ligases"/>
</dbReference>
<dbReference type="GO" id="GO:0043130">
    <property type="term" value="F:ubiquitin binding"/>
    <property type="evidence" value="ECO:0007669"/>
    <property type="project" value="TreeGrafter"/>
</dbReference>
<dbReference type="GO" id="GO:0004842">
    <property type="term" value="F:ubiquitin-protein transferase activity"/>
    <property type="evidence" value="ECO:0007669"/>
    <property type="project" value="TreeGrafter"/>
</dbReference>
<evidence type="ECO:0000256" key="6">
    <source>
        <dbReference type="ARBA" id="ARBA00022786"/>
    </source>
</evidence>
<evidence type="ECO:0000256" key="2">
    <source>
        <dbReference type="ARBA" id="ARBA00022679"/>
    </source>
</evidence>
<keyword evidence="5" id="KW-0863">Zinc-finger</keyword>
<keyword evidence="6" id="KW-0833">Ubl conjugation pathway</keyword>
<protein>
    <recommendedName>
        <fullName evidence="8">RING-type domain-containing protein</fullName>
    </recommendedName>
</protein>
<dbReference type="GO" id="GO:0097039">
    <property type="term" value="P:protein linear polyubiquitination"/>
    <property type="evidence" value="ECO:0007669"/>
    <property type="project" value="TreeGrafter"/>
</dbReference>
<dbReference type="GO" id="GO:0000151">
    <property type="term" value="C:ubiquitin ligase complex"/>
    <property type="evidence" value="ECO:0007669"/>
    <property type="project" value="TreeGrafter"/>
</dbReference>
<evidence type="ECO:0000256" key="5">
    <source>
        <dbReference type="ARBA" id="ARBA00022771"/>
    </source>
</evidence>
<reference evidence="9" key="1">
    <citation type="submission" date="2021-09" db="EMBL/GenBank/DDBJ databases">
        <authorList>
            <consortium name="AG Swart"/>
            <person name="Singh M."/>
            <person name="Singh A."/>
            <person name="Seah K."/>
            <person name="Emmerich C."/>
        </authorList>
    </citation>
    <scope>NUCLEOTIDE SEQUENCE</scope>
    <source>
        <strain evidence="9">ATCC30299</strain>
    </source>
</reference>
<dbReference type="CDD" id="cd20336">
    <property type="entry name" value="Rcat_RBR"/>
    <property type="match status" value="1"/>
</dbReference>
<dbReference type="PROSITE" id="PS51873">
    <property type="entry name" value="TRIAD"/>
    <property type="match status" value="1"/>
</dbReference>
<keyword evidence="10" id="KW-1185">Reference proteome</keyword>
<feature type="domain" description="RING-type" evidence="8">
    <location>
        <begin position="8"/>
        <end position="246"/>
    </location>
</feature>
<name>A0AAU9JNB6_9CILI</name>
<evidence type="ECO:0000256" key="4">
    <source>
        <dbReference type="ARBA" id="ARBA00022737"/>
    </source>
</evidence>
<evidence type="ECO:0000256" key="1">
    <source>
        <dbReference type="ARBA" id="ARBA00004906"/>
    </source>
</evidence>
<dbReference type="GO" id="GO:0043161">
    <property type="term" value="P:proteasome-mediated ubiquitin-dependent protein catabolic process"/>
    <property type="evidence" value="ECO:0007669"/>
    <property type="project" value="TreeGrafter"/>
</dbReference>
<keyword evidence="2" id="KW-0808">Transferase</keyword>
<evidence type="ECO:0000313" key="9">
    <source>
        <dbReference type="EMBL" id="CAG9326001.1"/>
    </source>
</evidence>